<gene>
    <name evidence="8" type="ORF">TRIADDRAFT_57458</name>
</gene>
<dbReference type="STRING" id="10228.B3RZH8"/>
<dbReference type="Pfam" id="PF08627">
    <property type="entry name" value="CRT-like"/>
    <property type="match status" value="1"/>
</dbReference>
<organism evidence="8 9">
    <name type="scientific">Trichoplax adhaerens</name>
    <name type="common">Trichoplax reptans</name>
    <dbReference type="NCBI Taxonomy" id="10228"/>
    <lineage>
        <taxon>Eukaryota</taxon>
        <taxon>Metazoa</taxon>
        <taxon>Placozoa</taxon>
        <taxon>Uniplacotomia</taxon>
        <taxon>Trichoplacea</taxon>
        <taxon>Trichoplacidae</taxon>
        <taxon>Trichoplax</taxon>
    </lineage>
</organism>
<evidence type="ECO:0000313" key="8">
    <source>
        <dbReference type="EMBL" id="EDV24209.1"/>
    </source>
</evidence>
<keyword evidence="9" id="KW-1185">Reference proteome</keyword>
<keyword evidence="3" id="KW-0813">Transport</keyword>
<feature type="transmembrane region" description="Helical" evidence="7">
    <location>
        <begin position="49"/>
        <end position="69"/>
    </location>
</feature>
<evidence type="ECO:0008006" key="10">
    <source>
        <dbReference type="Google" id="ProtNLM"/>
    </source>
</evidence>
<feature type="transmembrane region" description="Helical" evidence="7">
    <location>
        <begin position="125"/>
        <end position="145"/>
    </location>
</feature>
<dbReference type="CTD" id="6754947"/>
<dbReference type="PhylomeDB" id="B3RZH8"/>
<evidence type="ECO:0000256" key="6">
    <source>
        <dbReference type="ARBA" id="ARBA00023136"/>
    </source>
</evidence>
<evidence type="ECO:0000256" key="1">
    <source>
        <dbReference type="ARBA" id="ARBA00004141"/>
    </source>
</evidence>
<evidence type="ECO:0000256" key="5">
    <source>
        <dbReference type="ARBA" id="ARBA00022989"/>
    </source>
</evidence>
<dbReference type="EMBL" id="DS985246">
    <property type="protein sequence ID" value="EDV24209.1"/>
    <property type="molecule type" value="Genomic_DNA"/>
</dbReference>
<name>B3RZH8_TRIAD</name>
<reference evidence="8 9" key="1">
    <citation type="journal article" date="2008" name="Nature">
        <title>The Trichoplax genome and the nature of placozoans.</title>
        <authorList>
            <person name="Srivastava M."/>
            <person name="Begovic E."/>
            <person name="Chapman J."/>
            <person name="Putnam N.H."/>
            <person name="Hellsten U."/>
            <person name="Kawashima T."/>
            <person name="Kuo A."/>
            <person name="Mitros T."/>
            <person name="Salamov A."/>
            <person name="Carpenter M.L."/>
            <person name="Signorovitch A.Y."/>
            <person name="Moreno M.A."/>
            <person name="Kamm K."/>
            <person name="Grimwood J."/>
            <person name="Schmutz J."/>
            <person name="Shapiro H."/>
            <person name="Grigoriev I.V."/>
            <person name="Buss L.W."/>
            <person name="Schierwater B."/>
            <person name="Dellaporta S.L."/>
            <person name="Rokhsar D.S."/>
        </authorList>
    </citation>
    <scope>NUCLEOTIDE SEQUENCE [LARGE SCALE GENOMIC DNA]</scope>
    <source>
        <strain evidence="8 9">Grell-BS-1999</strain>
    </source>
</reference>
<proteinExistence type="inferred from homology"/>
<accession>B3RZH8</accession>
<dbReference type="PANTHER" id="PTHR31326">
    <property type="entry name" value="PROTEIN CLT2, CHLOROPLASTIC"/>
    <property type="match status" value="1"/>
</dbReference>
<keyword evidence="4 7" id="KW-0812">Transmembrane</keyword>
<evidence type="ECO:0000256" key="4">
    <source>
        <dbReference type="ARBA" id="ARBA00022692"/>
    </source>
</evidence>
<comment type="similarity">
    <text evidence="2">Belongs to the CRT-like transporter family.</text>
</comment>
<feature type="transmembrane region" description="Helical" evidence="7">
    <location>
        <begin position="182"/>
        <end position="198"/>
    </location>
</feature>
<feature type="transmembrane region" description="Helical" evidence="7">
    <location>
        <begin position="89"/>
        <end position="113"/>
    </location>
</feature>
<feature type="transmembrane region" description="Helical" evidence="7">
    <location>
        <begin position="218"/>
        <end position="236"/>
    </location>
</feature>
<evidence type="ECO:0000256" key="2">
    <source>
        <dbReference type="ARBA" id="ARBA00006690"/>
    </source>
</evidence>
<protein>
    <recommendedName>
        <fullName evidence="10">Sugar phosphate transporter domain-containing protein</fullName>
    </recommendedName>
</protein>
<dbReference type="HOGENOM" id="CLU_913166_0_0_1"/>
<dbReference type="OrthoDB" id="6335830at2759"/>
<keyword evidence="5 7" id="KW-1133">Transmembrane helix</keyword>
<dbReference type="InterPro" id="IPR013936">
    <property type="entry name" value="CRT-like"/>
</dbReference>
<evidence type="ECO:0000256" key="3">
    <source>
        <dbReference type="ARBA" id="ARBA00022448"/>
    </source>
</evidence>
<sequence>MDADETTVLISSNSQQITDDITNYVGDERKKAVTNGKFKLPMCNVHTSLTFIKAICAIICIVTLCGVSITLPILSQSILLSGYCHSNQYYTLISCDIWFPVAFWLAALMVKLYNPSFSFKSYTSHRVFVLLGLLEALNAVFVVYASPPNRTTPSLQVILRSLRIPYTVVLSYIVLHKSSGAGRLICTLGTLIGLFISFEPNIFNIDNQYDHHAGESLVWPIIFGLAYLPNSLSTVLQEREIKKDSMEEALIFEAWLQTYKVFYFGLVFWVEFIPGFGEKYSRIDQEYRNRLLALELVCDQSHERE</sequence>
<evidence type="ECO:0000313" key="9">
    <source>
        <dbReference type="Proteomes" id="UP000009022"/>
    </source>
</evidence>
<comment type="subcellular location">
    <subcellularLocation>
        <location evidence="1">Membrane</location>
        <topology evidence="1">Multi-pass membrane protein</topology>
    </subcellularLocation>
</comment>
<dbReference type="GO" id="GO:0016020">
    <property type="term" value="C:membrane"/>
    <property type="evidence" value="ECO:0007669"/>
    <property type="project" value="UniProtKB-SubCell"/>
</dbReference>
<dbReference type="Proteomes" id="UP000009022">
    <property type="component" value="Unassembled WGS sequence"/>
</dbReference>
<feature type="transmembrane region" description="Helical" evidence="7">
    <location>
        <begin position="157"/>
        <end position="175"/>
    </location>
</feature>
<dbReference type="PANTHER" id="PTHR31326:SF1">
    <property type="entry name" value="PROTEIN CLT2, CHLOROPLASTIC"/>
    <property type="match status" value="1"/>
</dbReference>
<evidence type="ECO:0000256" key="7">
    <source>
        <dbReference type="SAM" id="Phobius"/>
    </source>
</evidence>
<dbReference type="KEGG" id="tad:TRIADDRAFT_57458"/>
<keyword evidence="6 7" id="KW-0472">Membrane</keyword>
<dbReference type="InParanoid" id="B3RZH8"/>
<dbReference type="RefSeq" id="XP_002113735.1">
    <property type="nucleotide sequence ID" value="XM_002113699.1"/>
</dbReference>
<dbReference type="AlphaFoldDB" id="B3RZH8"/>
<dbReference type="GeneID" id="6754947"/>